<organism evidence="5 6">
    <name type="scientific">Spelaeicoccus albus</name>
    <dbReference type="NCBI Taxonomy" id="1280376"/>
    <lineage>
        <taxon>Bacteria</taxon>
        <taxon>Bacillati</taxon>
        <taxon>Actinomycetota</taxon>
        <taxon>Actinomycetes</taxon>
        <taxon>Micrococcales</taxon>
        <taxon>Brevibacteriaceae</taxon>
        <taxon>Spelaeicoccus</taxon>
    </lineage>
</organism>
<dbReference type="Pfam" id="PF08279">
    <property type="entry name" value="HTH_11"/>
    <property type="match status" value="1"/>
</dbReference>
<feature type="domain" description="HTH deoR-type" evidence="4">
    <location>
        <begin position="19"/>
        <end position="78"/>
    </location>
</feature>
<dbReference type="PROSITE" id="PS00894">
    <property type="entry name" value="HTH_DEOR_1"/>
    <property type="match status" value="1"/>
</dbReference>
<protein>
    <submittedName>
        <fullName evidence="5">Putative DNA-binding transcriptional regulator YafY</fullName>
    </submittedName>
</protein>
<dbReference type="InterPro" id="IPR036390">
    <property type="entry name" value="WH_DNA-bd_sf"/>
</dbReference>
<dbReference type="InterPro" id="IPR018356">
    <property type="entry name" value="Tscrpt_reg_HTH_DeoR_CS"/>
</dbReference>
<dbReference type="AlphaFoldDB" id="A0A7Z0D1U0"/>
<dbReference type="PIRSF" id="PIRSF016838">
    <property type="entry name" value="PafC"/>
    <property type="match status" value="1"/>
</dbReference>
<dbReference type="InterPro" id="IPR028349">
    <property type="entry name" value="PafC-like"/>
</dbReference>
<dbReference type="GO" id="GO:0003700">
    <property type="term" value="F:DNA-binding transcription factor activity"/>
    <property type="evidence" value="ECO:0007669"/>
    <property type="project" value="InterPro"/>
</dbReference>
<dbReference type="InterPro" id="IPR036388">
    <property type="entry name" value="WH-like_DNA-bd_sf"/>
</dbReference>
<comment type="caution">
    <text evidence="5">The sequence shown here is derived from an EMBL/GenBank/DDBJ whole genome shotgun (WGS) entry which is preliminary data.</text>
</comment>
<keyword evidence="3" id="KW-0804">Transcription</keyword>
<proteinExistence type="predicted"/>
<dbReference type="InterPro" id="IPR051534">
    <property type="entry name" value="CBASS_pafABC_assoc_protein"/>
</dbReference>
<dbReference type="RefSeq" id="WP_218852275.1">
    <property type="nucleotide sequence ID" value="NZ_JACBZP010000001.1"/>
</dbReference>
<dbReference type="SUPFAM" id="SSF46785">
    <property type="entry name" value="Winged helix' DNA-binding domain"/>
    <property type="match status" value="1"/>
</dbReference>
<keyword evidence="6" id="KW-1185">Reference proteome</keyword>
<accession>A0A7Z0D1U0</accession>
<evidence type="ECO:0000259" key="4">
    <source>
        <dbReference type="PROSITE" id="PS51000"/>
    </source>
</evidence>
<evidence type="ECO:0000256" key="3">
    <source>
        <dbReference type="ARBA" id="ARBA00023163"/>
    </source>
</evidence>
<dbReference type="InterPro" id="IPR026881">
    <property type="entry name" value="WYL_dom"/>
</dbReference>
<dbReference type="InterPro" id="IPR013196">
    <property type="entry name" value="HTH_11"/>
</dbReference>
<reference evidence="5 6" key="1">
    <citation type="submission" date="2020-07" db="EMBL/GenBank/DDBJ databases">
        <title>Sequencing the genomes of 1000 actinobacteria strains.</title>
        <authorList>
            <person name="Klenk H.-P."/>
        </authorList>
    </citation>
    <scope>NUCLEOTIDE SEQUENCE [LARGE SCALE GENOMIC DNA]</scope>
    <source>
        <strain evidence="5 6">DSM 26341</strain>
    </source>
</reference>
<dbReference type="PANTHER" id="PTHR34580:SF3">
    <property type="entry name" value="PROTEIN PAFB"/>
    <property type="match status" value="1"/>
</dbReference>
<evidence type="ECO:0000256" key="2">
    <source>
        <dbReference type="ARBA" id="ARBA00023125"/>
    </source>
</evidence>
<dbReference type="InterPro" id="IPR001034">
    <property type="entry name" value="DeoR_HTH"/>
</dbReference>
<dbReference type="Pfam" id="PF13280">
    <property type="entry name" value="WYL"/>
    <property type="match status" value="1"/>
</dbReference>
<evidence type="ECO:0000313" key="6">
    <source>
        <dbReference type="Proteomes" id="UP000539111"/>
    </source>
</evidence>
<sequence length="338" mass="36259">MVDRSGLDNSGIDNSVIGSASRLLHLLTLLTTRRVWAGEQLAERLAVTTRTVRRDIERLRDLEYRVDALPGPSGGYSLGAGSGSGTGLPPLVFDEDSAVAVAVGLRTATSGTIAGMDEAAARASAALEQVMPSRLRRRVEAVQAATVPLAAGGSAVDPDILTVLALACRDHERLRFGYADRDGNASCRHVEPHRLVSTARRWYLVARDLDRDDWRSFRVDRLRDPQPTGRRFAPVDPPDPARFVSEGISSRPYRWQARVLLDAPAEAVTEFVPATVGVVEAVNAAHCLLVAGSDSLDAIALHVALLDIPFTPLEPPELRERCAALAEQLARAAAGGAD</sequence>
<keyword evidence="2 5" id="KW-0238">DNA-binding</keyword>
<dbReference type="Gene3D" id="1.10.10.10">
    <property type="entry name" value="Winged helix-like DNA-binding domain superfamily/Winged helix DNA-binding domain"/>
    <property type="match status" value="1"/>
</dbReference>
<dbReference type="Proteomes" id="UP000539111">
    <property type="component" value="Unassembled WGS sequence"/>
</dbReference>
<dbReference type="GO" id="GO:0003677">
    <property type="term" value="F:DNA binding"/>
    <property type="evidence" value="ECO:0007669"/>
    <property type="project" value="UniProtKB-KW"/>
</dbReference>
<dbReference type="PANTHER" id="PTHR34580">
    <property type="match status" value="1"/>
</dbReference>
<keyword evidence="1" id="KW-0805">Transcription regulation</keyword>
<dbReference type="PROSITE" id="PS52050">
    <property type="entry name" value="WYL"/>
    <property type="match status" value="1"/>
</dbReference>
<dbReference type="PROSITE" id="PS51000">
    <property type="entry name" value="HTH_DEOR_2"/>
    <property type="match status" value="1"/>
</dbReference>
<dbReference type="EMBL" id="JACBZP010000001">
    <property type="protein sequence ID" value="NYI66897.1"/>
    <property type="molecule type" value="Genomic_DNA"/>
</dbReference>
<gene>
    <name evidence="5" type="ORF">BJY26_001203</name>
</gene>
<name>A0A7Z0D1U0_9MICO</name>
<evidence type="ECO:0000313" key="5">
    <source>
        <dbReference type="EMBL" id="NYI66897.1"/>
    </source>
</evidence>
<evidence type="ECO:0000256" key="1">
    <source>
        <dbReference type="ARBA" id="ARBA00023015"/>
    </source>
</evidence>